<dbReference type="Pfam" id="PF03184">
    <property type="entry name" value="DDE_1"/>
    <property type="match status" value="1"/>
</dbReference>
<evidence type="ECO:0000256" key="1">
    <source>
        <dbReference type="SAM" id="MobiDB-lite"/>
    </source>
</evidence>
<evidence type="ECO:0000313" key="4">
    <source>
        <dbReference type="Proteomes" id="UP000283269"/>
    </source>
</evidence>
<evidence type="ECO:0000313" key="3">
    <source>
        <dbReference type="EMBL" id="PPQ94161.1"/>
    </source>
</evidence>
<name>A0A409XTY8_PSICY</name>
<comment type="caution">
    <text evidence="3">The sequence shown here is derived from an EMBL/GenBank/DDBJ whole genome shotgun (WGS) entry which is preliminary data.</text>
</comment>
<dbReference type="InterPro" id="IPR004875">
    <property type="entry name" value="DDE_SF_endonuclease_dom"/>
</dbReference>
<reference evidence="3 4" key="1">
    <citation type="journal article" date="2018" name="Evol. Lett.">
        <title>Horizontal gene cluster transfer increased hallucinogenic mushroom diversity.</title>
        <authorList>
            <person name="Reynolds H.T."/>
            <person name="Vijayakumar V."/>
            <person name="Gluck-Thaler E."/>
            <person name="Korotkin H.B."/>
            <person name="Matheny P.B."/>
            <person name="Slot J.C."/>
        </authorList>
    </citation>
    <scope>NUCLEOTIDE SEQUENCE [LARGE SCALE GENOMIC DNA]</scope>
    <source>
        <strain evidence="3 4">2631</strain>
    </source>
</reference>
<proteinExistence type="predicted"/>
<evidence type="ECO:0000259" key="2">
    <source>
        <dbReference type="Pfam" id="PF03184"/>
    </source>
</evidence>
<organism evidence="3 4">
    <name type="scientific">Psilocybe cyanescens</name>
    <dbReference type="NCBI Taxonomy" id="93625"/>
    <lineage>
        <taxon>Eukaryota</taxon>
        <taxon>Fungi</taxon>
        <taxon>Dikarya</taxon>
        <taxon>Basidiomycota</taxon>
        <taxon>Agaricomycotina</taxon>
        <taxon>Agaricomycetes</taxon>
        <taxon>Agaricomycetidae</taxon>
        <taxon>Agaricales</taxon>
        <taxon>Agaricineae</taxon>
        <taxon>Strophariaceae</taxon>
        <taxon>Psilocybe</taxon>
    </lineage>
</organism>
<feature type="domain" description="DDE-1" evidence="2">
    <location>
        <begin position="77"/>
        <end position="187"/>
    </location>
</feature>
<dbReference type="AlphaFoldDB" id="A0A409XTY8"/>
<dbReference type="EMBL" id="NHYD01000440">
    <property type="protein sequence ID" value="PPQ94161.1"/>
    <property type="molecule type" value="Genomic_DNA"/>
</dbReference>
<dbReference type="Proteomes" id="UP000283269">
    <property type="component" value="Unassembled WGS sequence"/>
</dbReference>
<feature type="non-terminal residue" evidence="3">
    <location>
        <position position="318"/>
    </location>
</feature>
<feature type="non-terminal residue" evidence="3">
    <location>
        <position position="1"/>
    </location>
</feature>
<dbReference type="InParanoid" id="A0A409XTY8"/>
<dbReference type="GO" id="GO:0003676">
    <property type="term" value="F:nucleic acid binding"/>
    <property type="evidence" value="ECO:0007669"/>
    <property type="project" value="InterPro"/>
</dbReference>
<sequence>DKRGRAANPANNTLWFETILLGTITKYSIKPINMYASDEIGFQGQGQGEREFVFGPHTKGDPYQQRAGTQENITGIVTICADGTTIPPSVIFKGNAYNVRWGDNNPLNASPGYQKKGWTDDEIGIEWIKQFDQLTRTKAKNEHRLLIVDGHNSHYTVPFLQYACENQIVVICYPAHGTHIYQGLDVERDNWFRSTGQPMDKNNFLQIFSKAYVAALTPENIKMAFKKTGIHPYDPSVITESMLAPSKDTSYEVHLPVPMKQASEPVQALAKALRDLQLVDSSSSVDTETMTSAAEIRSTEMADRAGPREVQITYSSNR</sequence>
<feature type="compositionally biased region" description="Basic and acidic residues" evidence="1">
    <location>
        <begin position="297"/>
        <end position="307"/>
    </location>
</feature>
<gene>
    <name evidence="3" type="ORF">CVT25_004429</name>
</gene>
<dbReference type="OrthoDB" id="2917041at2759"/>
<feature type="region of interest" description="Disordered" evidence="1">
    <location>
        <begin position="297"/>
        <end position="318"/>
    </location>
</feature>
<protein>
    <recommendedName>
        <fullName evidence="2">DDE-1 domain-containing protein</fullName>
    </recommendedName>
</protein>
<accession>A0A409XTY8</accession>
<keyword evidence="4" id="KW-1185">Reference proteome</keyword>